<protein>
    <recommendedName>
        <fullName evidence="5">Cytochrome P450</fullName>
    </recommendedName>
</protein>
<dbReference type="SUPFAM" id="SSF48264">
    <property type="entry name" value="Cytochrome P450"/>
    <property type="match status" value="1"/>
</dbReference>
<dbReference type="EMBL" id="FNXT01000674">
    <property type="protein sequence ID" value="SZX65942.1"/>
    <property type="molecule type" value="Genomic_DNA"/>
</dbReference>
<reference evidence="3 4" key="1">
    <citation type="submission" date="2016-10" db="EMBL/GenBank/DDBJ databases">
        <authorList>
            <person name="Cai Z."/>
        </authorList>
    </citation>
    <scope>NUCLEOTIDE SEQUENCE [LARGE SCALE GENOMIC DNA]</scope>
</reference>
<name>A0A383VMG7_TETOB</name>
<dbReference type="PRINTS" id="PR00463">
    <property type="entry name" value="EP450I"/>
</dbReference>
<dbReference type="InterPro" id="IPR036396">
    <property type="entry name" value="Cyt_P450_sf"/>
</dbReference>
<dbReference type="InterPro" id="IPR050121">
    <property type="entry name" value="Cytochrome_P450_monoxygenase"/>
</dbReference>
<organism evidence="3 4">
    <name type="scientific">Tetradesmus obliquus</name>
    <name type="common">Green alga</name>
    <name type="synonym">Acutodesmus obliquus</name>
    <dbReference type="NCBI Taxonomy" id="3088"/>
    <lineage>
        <taxon>Eukaryota</taxon>
        <taxon>Viridiplantae</taxon>
        <taxon>Chlorophyta</taxon>
        <taxon>core chlorophytes</taxon>
        <taxon>Chlorophyceae</taxon>
        <taxon>CS clade</taxon>
        <taxon>Sphaeropleales</taxon>
        <taxon>Scenedesmaceae</taxon>
        <taxon>Tetradesmus</taxon>
    </lineage>
</organism>
<dbReference type="PANTHER" id="PTHR24305:SF166">
    <property type="entry name" value="CYTOCHROME P450 12A4, MITOCHONDRIAL-RELATED"/>
    <property type="match status" value="1"/>
</dbReference>
<comment type="similarity">
    <text evidence="1">Belongs to the cytochrome P450 family.</text>
</comment>
<feature type="transmembrane region" description="Helical" evidence="2">
    <location>
        <begin position="12"/>
        <end position="31"/>
    </location>
</feature>
<dbReference type="Proteomes" id="UP000256970">
    <property type="component" value="Unassembled WGS sequence"/>
</dbReference>
<dbReference type="STRING" id="3088.A0A383VMG7"/>
<dbReference type="Pfam" id="PF00067">
    <property type="entry name" value="p450"/>
    <property type="match status" value="1"/>
</dbReference>
<dbReference type="InterPro" id="IPR001128">
    <property type="entry name" value="Cyt_P450"/>
</dbReference>
<dbReference type="GO" id="GO:0004497">
    <property type="term" value="F:monooxygenase activity"/>
    <property type="evidence" value="ECO:0007669"/>
    <property type="project" value="InterPro"/>
</dbReference>
<gene>
    <name evidence="3" type="ORF">BQ4739_LOCUS6398</name>
</gene>
<evidence type="ECO:0008006" key="5">
    <source>
        <dbReference type="Google" id="ProtNLM"/>
    </source>
</evidence>
<evidence type="ECO:0000313" key="4">
    <source>
        <dbReference type="Proteomes" id="UP000256970"/>
    </source>
</evidence>
<evidence type="ECO:0000313" key="3">
    <source>
        <dbReference type="EMBL" id="SZX65942.1"/>
    </source>
</evidence>
<proteinExistence type="inferred from homology"/>
<keyword evidence="2" id="KW-0812">Transmembrane</keyword>
<keyword evidence="2" id="KW-1133">Transmembrane helix</keyword>
<sequence length="438" mass="47641">MLLFGQEAVNVTAAAIAAVGLPALLWVLLWIHKELMSWLQWRSIPGPAAPHWLLGHGKHIGDQWLSARMLEWERQHGPLVATRVGPVRVLFLSEPQEASRLLRKGPHCLPKAPAIYDIYTSMTGAPHRNILSEPDGPMHTAVRRAALPAFGAASLRALVPRIVGLTQTASDIIERAGAGAAVDIQSMCERINCDVISTVTYGEDQGAVVDGNNEYLAVVRDMTEAAHHFAGDPLWQMSWLWSSRARADWRSCKRFNEFAQQLALRMSQAPQGSLQPYSVGGLLLAAKDPATGQPLCTLSRIGVELGTLASAGFEAASHGAAWALALLAMHPEAQQRLEQELQEAGLLAMHSEAQQRLEQELQEAGLLVHGKQLQPRAFEFEDCSRLRYLAAVIQETLRCAVRLRPAQQVNNLWNAAAGFVDAAAGAVAFCVAGTILLL</sequence>
<dbReference type="PANTHER" id="PTHR24305">
    <property type="entry name" value="CYTOCHROME P450"/>
    <property type="match status" value="1"/>
</dbReference>
<keyword evidence="4" id="KW-1185">Reference proteome</keyword>
<dbReference type="AlphaFoldDB" id="A0A383VMG7"/>
<dbReference type="GO" id="GO:0005506">
    <property type="term" value="F:iron ion binding"/>
    <property type="evidence" value="ECO:0007669"/>
    <property type="project" value="InterPro"/>
</dbReference>
<dbReference type="GO" id="GO:0020037">
    <property type="term" value="F:heme binding"/>
    <property type="evidence" value="ECO:0007669"/>
    <property type="project" value="InterPro"/>
</dbReference>
<evidence type="ECO:0000256" key="1">
    <source>
        <dbReference type="ARBA" id="ARBA00010617"/>
    </source>
</evidence>
<evidence type="ECO:0000256" key="2">
    <source>
        <dbReference type="SAM" id="Phobius"/>
    </source>
</evidence>
<dbReference type="GO" id="GO:0016705">
    <property type="term" value="F:oxidoreductase activity, acting on paired donors, with incorporation or reduction of molecular oxygen"/>
    <property type="evidence" value="ECO:0007669"/>
    <property type="project" value="InterPro"/>
</dbReference>
<dbReference type="InterPro" id="IPR002401">
    <property type="entry name" value="Cyt_P450_E_grp-I"/>
</dbReference>
<keyword evidence="2" id="KW-0472">Membrane</keyword>
<accession>A0A383VMG7</accession>
<dbReference type="Gene3D" id="1.10.630.10">
    <property type="entry name" value="Cytochrome P450"/>
    <property type="match status" value="2"/>
</dbReference>